<proteinExistence type="predicted"/>
<evidence type="ECO:0000313" key="2">
    <source>
        <dbReference type="Proteomes" id="UP000007305"/>
    </source>
</evidence>
<sequence>MPKPVPAAPRHIAVPQYSRRSNPNLAQLLHRRLRCVAVVGPGPACPTLDSNVVERLTCNSVNHLVNHSFPKLND</sequence>
<organism evidence="1 2">
    <name type="scientific">Zea mays</name>
    <name type="common">Maize</name>
    <dbReference type="NCBI Taxonomy" id="4577"/>
    <lineage>
        <taxon>Eukaryota</taxon>
        <taxon>Viridiplantae</taxon>
        <taxon>Streptophyta</taxon>
        <taxon>Embryophyta</taxon>
        <taxon>Tracheophyta</taxon>
        <taxon>Spermatophyta</taxon>
        <taxon>Magnoliopsida</taxon>
        <taxon>Liliopsida</taxon>
        <taxon>Poales</taxon>
        <taxon>Poaceae</taxon>
        <taxon>PACMAD clade</taxon>
        <taxon>Panicoideae</taxon>
        <taxon>Andropogonodae</taxon>
        <taxon>Andropogoneae</taxon>
        <taxon>Tripsacinae</taxon>
        <taxon>Zea</taxon>
    </lineage>
</organism>
<dbReference type="InParanoid" id="A0A804Q1U2"/>
<accession>A0A804Q1U2</accession>
<evidence type="ECO:0000313" key="1">
    <source>
        <dbReference type="EnsemblPlants" id="Zm00001eb286370_P001"/>
    </source>
</evidence>
<reference evidence="2" key="1">
    <citation type="journal article" date="2009" name="Science">
        <title>The B73 maize genome: complexity, diversity, and dynamics.</title>
        <authorList>
            <person name="Schnable P.S."/>
            <person name="Ware D."/>
            <person name="Fulton R.S."/>
            <person name="Stein J.C."/>
            <person name="Wei F."/>
            <person name="Pasternak S."/>
            <person name="Liang C."/>
            <person name="Zhang J."/>
            <person name="Fulton L."/>
            <person name="Graves T.A."/>
            <person name="Minx P."/>
            <person name="Reily A.D."/>
            <person name="Courtney L."/>
            <person name="Kruchowski S.S."/>
            <person name="Tomlinson C."/>
            <person name="Strong C."/>
            <person name="Delehaunty K."/>
            <person name="Fronick C."/>
            <person name="Courtney B."/>
            <person name="Rock S.M."/>
            <person name="Belter E."/>
            <person name="Du F."/>
            <person name="Kim K."/>
            <person name="Abbott R.M."/>
            <person name="Cotton M."/>
            <person name="Levy A."/>
            <person name="Marchetto P."/>
            <person name="Ochoa K."/>
            <person name="Jackson S.M."/>
            <person name="Gillam B."/>
            <person name="Chen W."/>
            <person name="Yan L."/>
            <person name="Higginbotham J."/>
            <person name="Cardenas M."/>
            <person name="Waligorski J."/>
            <person name="Applebaum E."/>
            <person name="Phelps L."/>
            <person name="Falcone J."/>
            <person name="Kanchi K."/>
            <person name="Thane T."/>
            <person name="Scimone A."/>
            <person name="Thane N."/>
            <person name="Henke J."/>
            <person name="Wang T."/>
            <person name="Ruppert J."/>
            <person name="Shah N."/>
            <person name="Rotter K."/>
            <person name="Hodges J."/>
            <person name="Ingenthron E."/>
            <person name="Cordes M."/>
            <person name="Kohlberg S."/>
            <person name="Sgro J."/>
            <person name="Delgado B."/>
            <person name="Mead K."/>
            <person name="Chinwalla A."/>
            <person name="Leonard S."/>
            <person name="Crouse K."/>
            <person name="Collura K."/>
            <person name="Kudrna D."/>
            <person name="Currie J."/>
            <person name="He R."/>
            <person name="Angelova A."/>
            <person name="Rajasekar S."/>
            <person name="Mueller T."/>
            <person name="Lomeli R."/>
            <person name="Scara G."/>
            <person name="Ko A."/>
            <person name="Delaney K."/>
            <person name="Wissotski M."/>
            <person name="Lopez G."/>
            <person name="Campos D."/>
            <person name="Braidotti M."/>
            <person name="Ashley E."/>
            <person name="Golser W."/>
            <person name="Kim H."/>
            <person name="Lee S."/>
            <person name="Lin J."/>
            <person name="Dujmic Z."/>
            <person name="Kim W."/>
            <person name="Talag J."/>
            <person name="Zuccolo A."/>
            <person name="Fan C."/>
            <person name="Sebastian A."/>
            <person name="Kramer M."/>
            <person name="Spiegel L."/>
            <person name="Nascimento L."/>
            <person name="Zutavern T."/>
            <person name="Miller B."/>
            <person name="Ambroise C."/>
            <person name="Muller S."/>
            <person name="Spooner W."/>
            <person name="Narechania A."/>
            <person name="Ren L."/>
            <person name="Wei S."/>
            <person name="Kumari S."/>
            <person name="Faga B."/>
            <person name="Levy M.J."/>
            <person name="McMahan L."/>
            <person name="Van Buren P."/>
            <person name="Vaughn M.W."/>
            <person name="Ying K."/>
            <person name="Yeh C.-T."/>
            <person name="Emrich S.J."/>
            <person name="Jia Y."/>
            <person name="Kalyanaraman A."/>
            <person name="Hsia A.-P."/>
            <person name="Barbazuk W.B."/>
            <person name="Baucom R.S."/>
            <person name="Brutnell T.P."/>
            <person name="Carpita N.C."/>
            <person name="Chaparro C."/>
            <person name="Chia J.-M."/>
            <person name="Deragon J.-M."/>
            <person name="Estill J.C."/>
            <person name="Fu Y."/>
            <person name="Jeddeloh J.A."/>
            <person name="Han Y."/>
            <person name="Lee H."/>
            <person name="Li P."/>
            <person name="Lisch D.R."/>
            <person name="Liu S."/>
            <person name="Liu Z."/>
            <person name="Nagel D.H."/>
            <person name="McCann M.C."/>
            <person name="SanMiguel P."/>
            <person name="Myers A.M."/>
            <person name="Nettleton D."/>
            <person name="Nguyen J."/>
            <person name="Penning B.W."/>
            <person name="Ponnala L."/>
            <person name="Schneider K.L."/>
            <person name="Schwartz D.C."/>
            <person name="Sharma A."/>
            <person name="Soderlund C."/>
            <person name="Springer N.M."/>
            <person name="Sun Q."/>
            <person name="Wang H."/>
            <person name="Waterman M."/>
            <person name="Westerman R."/>
            <person name="Wolfgruber T.K."/>
            <person name="Yang L."/>
            <person name="Yu Y."/>
            <person name="Zhang L."/>
            <person name="Zhou S."/>
            <person name="Zhu Q."/>
            <person name="Bennetzen J.L."/>
            <person name="Dawe R.K."/>
            <person name="Jiang J."/>
            <person name="Jiang N."/>
            <person name="Presting G.G."/>
            <person name="Wessler S.R."/>
            <person name="Aluru S."/>
            <person name="Martienssen R.A."/>
            <person name="Clifton S.W."/>
            <person name="McCombie W.R."/>
            <person name="Wing R.A."/>
            <person name="Wilson R.K."/>
        </authorList>
    </citation>
    <scope>NUCLEOTIDE SEQUENCE [LARGE SCALE GENOMIC DNA]</scope>
    <source>
        <strain evidence="2">cv. B73</strain>
    </source>
</reference>
<dbReference type="Proteomes" id="UP000007305">
    <property type="component" value="Chromosome 6"/>
</dbReference>
<protein>
    <submittedName>
        <fullName evidence="1">Uncharacterized protein</fullName>
    </submittedName>
</protein>
<name>A0A804Q1U2_MAIZE</name>
<keyword evidence="2" id="KW-1185">Reference proteome</keyword>
<dbReference type="AlphaFoldDB" id="A0A804Q1U2"/>
<reference evidence="1" key="3">
    <citation type="submission" date="2021-05" db="UniProtKB">
        <authorList>
            <consortium name="EnsemblPlants"/>
        </authorList>
    </citation>
    <scope>IDENTIFICATION</scope>
    <source>
        <strain evidence="1">cv. B73</strain>
    </source>
</reference>
<reference evidence="1" key="2">
    <citation type="submission" date="2019-07" db="EMBL/GenBank/DDBJ databases">
        <authorList>
            <person name="Seetharam A."/>
            <person name="Woodhouse M."/>
            <person name="Cannon E."/>
        </authorList>
    </citation>
    <scope>NUCLEOTIDE SEQUENCE [LARGE SCALE GENOMIC DNA]</scope>
    <source>
        <strain evidence="1">cv. B73</strain>
    </source>
</reference>
<dbReference type="EnsemblPlants" id="Zm00001eb286370_T001">
    <property type="protein sequence ID" value="Zm00001eb286370_P001"/>
    <property type="gene ID" value="Zm00001eb286370"/>
</dbReference>
<dbReference type="Gramene" id="Zm00001eb286370_T001">
    <property type="protein sequence ID" value="Zm00001eb286370_P001"/>
    <property type="gene ID" value="Zm00001eb286370"/>
</dbReference>